<feature type="transmembrane region" description="Helical" evidence="2">
    <location>
        <begin position="57"/>
        <end position="79"/>
    </location>
</feature>
<keyword evidence="2" id="KW-1133">Transmembrane helix</keyword>
<dbReference type="InterPro" id="IPR043717">
    <property type="entry name" value="DUF5658"/>
</dbReference>
<protein>
    <recommendedName>
        <fullName evidence="3">DUF5658 domain-containing protein</fullName>
    </recommendedName>
</protein>
<dbReference type="KEGG" id="pbap:Pla133_24570"/>
<dbReference type="RefSeq" id="WP_419192411.1">
    <property type="nucleotide sequence ID" value="NZ_CP036287.1"/>
</dbReference>
<evidence type="ECO:0000313" key="4">
    <source>
        <dbReference type="EMBL" id="QDU67375.1"/>
    </source>
</evidence>
<reference evidence="4 5" key="1">
    <citation type="submission" date="2019-02" db="EMBL/GenBank/DDBJ databases">
        <title>Deep-cultivation of Planctomycetes and their phenomic and genomic characterization uncovers novel biology.</title>
        <authorList>
            <person name="Wiegand S."/>
            <person name="Jogler M."/>
            <person name="Boedeker C."/>
            <person name="Pinto D."/>
            <person name="Vollmers J."/>
            <person name="Rivas-Marin E."/>
            <person name="Kohn T."/>
            <person name="Peeters S.H."/>
            <person name="Heuer A."/>
            <person name="Rast P."/>
            <person name="Oberbeckmann S."/>
            <person name="Bunk B."/>
            <person name="Jeske O."/>
            <person name="Meyerdierks A."/>
            <person name="Storesund J.E."/>
            <person name="Kallscheuer N."/>
            <person name="Luecker S."/>
            <person name="Lage O.M."/>
            <person name="Pohl T."/>
            <person name="Merkel B.J."/>
            <person name="Hornburger P."/>
            <person name="Mueller R.-W."/>
            <person name="Bruemmer F."/>
            <person name="Labrenz M."/>
            <person name="Spormann A.M."/>
            <person name="Op den Camp H."/>
            <person name="Overmann J."/>
            <person name="Amann R."/>
            <person name="Jetten M.S.M."/>
            <person name="Mascher T."/>
            <person name="Medema M.H."/>
            <person name="Devos D.P."/>
            <person name="Kaster A.-K."/>
            <person name="Ovreas L."/>
            <person name="Rohde M."/>
            <person name="Galperin M.Y."/>
            <person name="Jogler C."/>
        </authorList>
    </citation>
    <scope>NUCLEOTIDE SEQUENCE [LARGE SCALE GENOMIC DNA]</scope>
    <source>
        <strain evidence="4 5">Pla133</strain>
    </source>
</reference>
<keyword evidence="5" id="KW-1185">Reference proteome</keyword>
<evidence type="ECO:0000256" key="2">
    <source>
        <dbReference type="SAM" id="Phobius"/>
    </source>
</evidence>
<sequence length="150" mass="16850">MSEADLADTAFRERSQERRSRPTPRFSRFSLLGGRRRGNRRGNEEQGVFVDLYGTKLWLLIFWIAAMNIADSYFTLVHLQAGGVEVNPLADRMLLTGRSGFVLLKSGLIATALVVLCLHKNFWIARFGLWGAAGVYTLLVAYHLSLFGVE</sequence>
<feature type="compositionally biased region" description="Basic and acidic residues" evidence="1">
    <location>
        <begin position="10"/>
        <end position="20"/>
    </location>
</feature>
<dbReference type="AlphaFoldDB" id="A0A518BK78"/>
<evidence type="ECO:0000256" key="1">
    <source>
        <dbReference type="SAM" id="MobiDB-lite"/>
    </source>
</evidence>
<feature type="transmembrane region" description="Helical" evidence="2">
    <location>
        <begin position="127"/>
        <end position="149"/>
    </location>
</feature>
<gene>
    <name evidence="4" type="ORF">Pla133_24570</name>
</gene>
<evidence type="ECO:0000313" key="5">
    <source>
        <dbReference type="Proteomes" id="UP000316921"/>
    </source>
</evidence>
<dbReference type="EMBL" id="CP036287">
    <property type="protein sequence ID" value="QDU67375.1"/>
    <property type="molecule type" value="Genomic_DNA"/>
</dbReference>
<organism evidence="4 5">
    <name type="scientific">Engelhardtia mirabilis</name>
    <dbReference type="NCBI Taxonomy" id="2528011"/>
    <lineage>
        <taxon>Bacteria</taxon>
        <taxon>Pseudomonadati</taxon>
        <taxon>Planctomycetota</taxon>
        <taxon>Planctomycetia</taxon>
        <taxon>Planctomycetia incertae sedis</taxon>
        <taxon>Engelhardtia</taxon>
    </lineage>
</organism>
<accession>A0A518BK78</accession>
<proteinExistence type="predicted"/>
<name>A0A518BK78_9BACT</name>
<dbReference type="Proteomes" id="UP000316921">
    <property type="component" value="Chromosome"/>
</dbReference>
<dbReference type="Pfam" id="PF18902">
    <property type="entry name" value="DUF5658"/>
    <property type="match status" value="1"/>
</dbReference>
<feature type="region of interest" description="Disordered" evidence="1">
    <location>
        <begin position="1"/>
        <end position="25"/>
    </location>
</feature>
<keyword evidence="2" id="KW-0812">Transmembrane</keyword>
<keyword evidence="2" id="KW-0472">Membrane</keyword>
<feature type="domain" description="DUF5658" evidence="3">
    <location>
        <begin position="63"/>
        <end position="147"/>
    </location>
</feature>
<feature type="transmembrane region" description="Helical" evidence="2">
    <location>
        <begin position="99"/>
        <end position="118"/>
    </location>
</feature>
<evidence type="ECO:0000259" key="3">
    <source>
        <dbReference type="Pfam" id="PF18902"/>
    </source>
</evidence>